<evidence type="ECO:0000313" key="4">
    <source>
        <dbReference type="Proteomes" id="UP000683925"/>
    </source>
</evidence>
<keyword evidence="2" id="KW-1133">Transmembrane helix</keyword>
<keyword evidence="4" id="KW-1185">Reference proteome</keyword>
<feature type="transmembrane region" description="Helical" evidence="2">
    <location>
        <begin position="139"/>
        <end position="156"/>
    </location>
</feature>
<dbReference type="OrthoDB" id="310711at2759"/>
<name>A0A8S1T2E4_PAROT</name>
<feature type="transmembrane region" description="Helical" evidence="2">
    <location>
        <begin position="168"/>
        <end position="189"/>
    </location>
</feature>
<proteinExistence type="predicted"/>
<feature type="transmembrane region" description="Helical" evidence="2">
    <location>
        <begin position="239"/>
        <end position="268"/>
    </location>
</feature>
<feature type="transmembrane region" description="Helical" evidence="2">
    <location>
        <begin position="98"/>
        <end position="127"/>
    </location>
</feature>
<dbReference type="OMA" id="ICLMNAF"/>
<feature type="region of interest" description="Disordered" evidence="1">
    <location>
        <begin position="1"/>
        <end position="25"/>
    </location>
</feature>
<evidence type="ECO:0000256" key="1">
    <source>
        <dbReference type="SAM" id="MobiDB-lite"/>
    </source>
</evidence>
<sequence>MQEAKYPNFENIQYSNPSSQGEGLQQQFMDKPNQNIKFVPVLASSQQNYQESTQYQQYAQYQQNQVIPYAEYFNHSLVPIPVQHSNLLKDQEFQTQKLFLCGILGIYILWSILFVLLLFPLSIVFFWDTHSGNGSPIPFFFLIIFLFLTIFLGKLGTKNNNRKLSNSIFILLMLLFSYTFFYLSLLGSLGSQSKSQFGWDFVIAIFLIFFVIGNFIFNFITLACLIFSDNKFNTAYPVLIEIVVIVIVAIILHPIYLFCILFMVPYAICLMNAFKQILNGRFELEKNQVIVGAMASFYCSIICCTD</sequence>
<accession>A0A8S1T2E4</accession>
<evidence type="ECO:0000313" key="3">
    <source>
        <dbReference type="EMBL" id="CAD8145194.1"/>
    </source>
</evidence>
<evidence type="ECO:0008006" key="5">
    <source>
        <dbReference type="Google" id="ProtNLM"/>
    </source>
</evidence>
<keyword evidence="2" id="KW-0472">Membrane</keyword>
<organism evidence="3 4">
    <name type="scientific">Paramecium octaurelia</name>
    <dbReference type="NCBI Taxonomy" id="43137"/>
    <lineage>
        <taxon>Eukaryota</taxon>
        <taxon>Sar</taxon>
        <taxon>Alveolata</taxon>
        <taxon>Ciliophora</taxon>
        <taxon>Intramacronucleata</taxon>
        <taxon>Oligohymenophorea</taxon>
        <taxon>Peniculida</taxon>
        <taxon>Parameciidae</taxon>
        <taxon>Paramecium</taxon>
    </lineage>
</organism>
<gene>
    <name evidence="3" type="ORF">POCTA_138.1.T0170102</name>
</gene>
<dbReference type="Proteomes" id="UP000683925">
    <property type="component" value="Unassembled WGS sequence"/>
</dbReference>
<feature type="compositionally biased region" description="Polar residues" evidence="1">
    <location>
        <begin position="10"/>
        <end position="25"/>
    </location>
</feature>
<dbReference type="EMBL" id="CAJJDP010000017">
    <property type="protein sequence ID" value="CAD8145194.1"/>
    <property type="molecule type" value="Genomic_DNA"/>
</dbReference>
<reference evidence="3" key="1">
    <citation type="submission" date="2021-01" db="EMBL/GenBank/DDBJ databases">
        <authorList>
            <consortium name="Genoscope - CEA"/>
            <person name="William W."/>
        </authorList>
    </citation>
    <scope>NUCLEOTIDE SEQUENCE</scope>
</reference>
<evidence type="ECO:0000256" key="2">
    <source>
        <dbReference type="SAM" id="Phobius"/>
    </source>
</evidence>
<comment type="caution">
    <text evidence="3">The sequence shown here is derived from an EMBL/GenBank/DDBJ whole genome shotgun (WGS) entry which is preliminary data.</text>
</comment>
<feature type="transmembrane region" description="Helical" evidence="2">
    <location>
        <begin position="201"/>
        <end position="227"/>
    </location>
</feature>
<keyword evidence="2" id="KW-0812">Transmembrane</keyword>
<dbReference type="AlphaFoldDB" id="A0A8S1T2E4"/>
<protein>
    <recommendedName>
        <fullName evidence="5">Transmembrane protein</fullName>
    </recommendedName>
</protein>